<dbReference type="RefSeq" id="WP_102884650.1">
    <property type="nucleotide sequence ID" value="NZ_CP010728.1"/>
</dbReference>
<sequence>MTQNEQIENSGKTTNATLPFKVSGAVSHGDKRGRLLGFPTANLVSAQIVGLAYGVYASTTRITGRSPKEFASVTSYGRRPTFETEEDLVKAMTQDVALVRSLISHKNEHNSEENWTCRPSLSLS</sequence>
<evidence type="ECO:0000313" key="9">
    <source>
        <dbReference type="EMBL" id="AUR01595.1"/>
    </source>
</evidence>
<geneLocation type="plasmid" evidence="10">
    <name>pp88_c</name>
</geneLocation>
<dbReference type="GO" id="GO:0009398">
    <property type="term" value="P:FMN biosynthetic process"/>
    <property type="evidence" value="ECO:0007669"/>
    <property type="project" value="TreeGrafter"/>
</dbReference>
<feature type="domain" description="Riboflavin kinase" evidence="8">
    <location>
        <begin position="15"/>
        <end position="104"/>
    </location>
</feature>
<dbReference type="Proteomes" id="UP000236447">
    <property type="component" value="Plasmid pP88_c"/>
</dbReference>
<dbReference type="InterPro" id="IPR023468">
    <property type="entry name" value="Riboflavin_kinase"/>
</dbReference>
<dbReference type="GO" id="GO:0005524">
    <property type="term" value="F:ATP binding"/>
    <property type="evidence" value="ECO:0007669"/>
    <property type="project" value="UniProtKB-KW"/>
</dbReference>
<organism evidence="9 10">
    <name type="scientific">Phaeobacter inhibens</name>
    <dbReference type="NCBI Taxonomy" id="221822"/>
    <lineage>
        <taxon>Bacteria</taxon>
        <taxon>Pseudomonadati</taxon>
        <taxon>Pseudomonadota</taxon>
        <taxon>Alphaproteobacteria</taxon>
        <taxon>Rhodobacterales</taxon>
        <taxon>Roseobacteraceae</taxon>
        <taxon>Phaeobacter</taxon>
    </lineage>
</organism>
<keyword evidence="6" id="KW-0067">ATP-binding</keyword>
<comment type="catalytic activity">
    <reaction evidence="7">
        <text>riboflavin + ATP = FMN + ADP + H(+)</text>
        <dbReference type="Rhea" id="RHEA:14357"/>
        <dbReference type="ChEBI" id="CHEBI:15378"/>
        <dbReference type="ChEBI" id="CHEBI:30616"/>
        <dbReference type="ChEBI" id="CHEBI:57986"/>
        <dbReference type="ChEBI" id="CHEBI:58210"/>
        <dbReference type="ChEBI" id="CHEBI:456216"/>
        <dbReference type="EC" id="2.7.1.26"/>
    </reaction>
</comment>
<reference evidence="9 10" key="2">
    <citation type="journal article" date="2017" name="Genome Biol. Evol.">
        <title>Trajectories and Drivers of Genome Evolution in Surface-Associated Marine Phaeobacter.</title>
        <authorList>
            <person name="Freese H.M."/>
            <person name="Sikorski J."/>
            <person name="Bunk B."/>
            <person name="Scheuner C."/>
            <person name="Meier-Kolthoff J.P."/>
            <person name="Sproer C."/>
            <person name="Gram L."/>
            <person name="Overmann J."/>
        </authorList>
    </citation>
    <scope>NUCLEOTIDE SEQUENCE [LARGE SCALE GENOMIC DNA]</scope>
    <source>
        <strain evidence="9 10">P88</strain>
        <plasmid evidence="10">pp88_c</plasmid>
    </source>
</reference>
<evidence type="ECO:0000256" key="4">
    <source>
        <dbReference type="ARBA" id="ARBA00022679"/>
    </source>
</evidence>
<evidence type="ECO:0000256" key="1">
    <source>
        <dbReference type="ARBA" id="ARBA00012105"/>
    </source>
</evidence>
<evidence type="ECO:0000256" key="7">
    <source>
        <dbReference type="ARBA" id="ARBA00047880"/>
    </source>
</evidence>
<evidence type="ECO:0000256" key="2">
    <source>
        <dbReference type="ARBA" id="ARBA00022630"/>
    </source>
</evidence>
<evidence type="ECO:0000256" key="5">
    <source>
        <dbReference type="ARBA" id="ARBA00022741"/>
    </source>
</evidence>
<protein>
    <recommendedName>
        <fullName evidence="1">riboflavin kinase</fullName>
        <ecNumber evidence="1">2.7.1.26</ecNumber>
    </recommendedName>
</protein>
<keyword evidence="5" id="KW-0547">Nucleotide-binding</keyword>
<dbReference type="EMBL" id="CP010728">
    <property type="protein sequence ID" value="AUR01595.1"/>
    <property type="molecule type" value="Genomic_DNA"/>
</dbReference>
<proteinExistence type="predicted"/>
<evidence type="ECO:0000313" key="10">
    <source>
        <dbReference type="Proteomes" id="UP000236447"/>
    </source>
</evidence>
<dbReference type="EC" id="2.7.1.26" evidence="1"/>
<keyword evidence="2" id="KW-0285">Flavoprotein</keyword>
<accession>A0A2I7KG72</accession>
<dbReference type="PANTHER" id="PTHR22749">
    <property type="entry name" value="RIBOFLAVIN KINASE/FMN ADENYLYLTRANSFERASE"/>
    <property type="match status" value="1"/>
</dbReference>
<dbReference type="SMART" id="SM00904">
    <property type="entry name" value="Flavokinase"/>
    <property type="match status" value="1"/>
</dbReference>
<evidence type="ECO:0000256" key="6">
    <source>
        <dbReference type="ARBA" id="ARBA00022840"/>
    </source>
</evidence>
<dbReference type="GO" id="GO:0009231">
    <property type="term" value="P:riboflavin biosynthetic process"/>
    <property type="evidence" value="ECO:0007669"/>
    <property type="project" value="InterPro"/>
</dbReference>
<dbReference type="PANTHER" id="PTHR22749:SF6">
    <property type="entry name" value="RIBOFLAVIN KINASE"/>
    <property type="match status" value="1"/>
</dbReference>
<dbReference type="Pfam" id="PF01687">
    <property type="entry name" value="Flavokinase"/>
    <property type="match status" value="1"/>
</dbReference>
<dbReference type="Gene3D" id="2.40.30.30">
    <property type="entry name" value="Riboflavin kinase-like"/>
    <property type="match status" value="1"/>
</dbReference>
<evidence type="ECO:0000259" key="8">
    <source>
        <dbReference type="SMART" id="SM00904"/>
    </source>
</evidence>
<dbReference type="InterPro" id="IPR015865">
    <property type="entry name" value="Riboflavin_kinase_bac/euk"/>
</dbReference>
<keyword evidence="3" id="KW-0288">FMN</keyword>
<evidence type="ECO:0000256" key="3">
    <source>
        <dbReference type="ARBA" id="ARBA00022643"/>
    </source>
</evidence>
<dbReference type="GO" id="GO:0008531">
    <property type="term" value="F:riboflavin kinase activity"/>
    <property type="evidence" value="ECO:0007669"/>
    <property type="project" value="UniProtKB-EC"/>
</dbReference>
<reference evidence="9 10" key="1">
    <citation type="journal article" date="2017" name="Front. Microbiol.">
        <title>Phaeobacter piscinae sp. nov., a species of the Roseobacter group and potential aquaculture probiont.</title>
        <authorList>
            <person name="Sonnenschein E.C."/>
            <person name="Phippen C.B.W."/>
            <person name="Nielsen K.F."/>
            <person name="Mateiu R.V."/>
            <person name="Melchiorsen J."/>
            <person name="Gram L."/>
            <person name="Overmann J."/>
            <person name="Freese H.M."/>
        </authorList>
    </citation>
    <scope>NUCLEOTIDE SEQUENCE [LARGE SCALE GENOMIC DNA]</scope>
    <source>
        <strain evidence="9 10">P88</strain>
        <plasmid evidence="10">pp88_c</plasmid>
    </source>
</reference>
<name>A0A2I7KG72_9RHOB</name>
<dbReference type="InterPro" id="IPR023465">
    <property type="entry name" value="Riboflavin_kinase_dom_sf"/>
</dbReference>
<keyword evidence="4" id="KW-0808">Transferase</keyword>
<dbReference type="AlphaFoldDB" id="A0A2I7KG72"/>
<keyword evidence="9" id="KW-0614">Plasmid</keyword>
<gene>
    <name evidence="9" type="primary">ribF_3</name>
    <name evidence="9" type="ORF">PhaeoP88_04283</name>
</gene>
<dbReference type="SUPFAM" id="SSF82114">
    <property type="entry name" value="Riboflavin kinase-like"/>
    <property type="match status" value="1"/>
</dbReference>